<keyword evidence="3" id="KW-1185">Reference proteome</keyword>
<evidence type="ECO:0008006" key="4">
    <source>
        <dbReference type="Google" id="ProtNLM"/>
    </source>
</evidence>
<organism evidence="2 3">
    <name type="scientific">Cyclotella atomus</name>
    <dbReference type="NCBI Taxonomy" id="382360"/>
    <lineage>
        <taxon>Eukaryota</taxon>
        <taxon>Sar</taxon>
        <taxon>Stramenopiles</taxon>
        <taxon>Ochrophyta</taxon>
        <taxon>Bacillariophyta</taxon>
        <taxon>Coscinodiscophyceae</taxon>
        <taxon>Thalassiosirophycidae</taxon>
        <taxon>Stephanodiscales</taxon>
        <taxon>Stephanodiscaceae</taxon>
        <taxon>Cyclotella</taxon>
    </lineage>
</organism>
<gene>
    <name evidence="2" type="ORF">ACHAWO_001380</name>
</gene>
<evidence type="ECO:0000313" key="3">
    <source>
        <dbReference type="Proteomes" id="UP001530400"/>
    </source>
</evidence>
<reference evidence="2 3" key="1">
    <citation type="submission" date="2024-10" db="EMBL/GenBank/DDBJ databases">
        <title>Updated reference genomes for cyclostephanoid diatoms.</title>
        <authorList>
            <person name="Roberts W.R."/>
            <person name="Alverson A.J."/>
        </authorList>
    </citation>
    <scope>NUCLEOTIDE SEQUENCE [LARGE SCALE GENOMIC DNA]</scope>
    <source>
        <strain evidence="2 3">AJA010-31</strain>
    </source>
</reference>
<feature type="region of interest" description="Disordered" evidence="1">
    <location>
        <begin position="1"/>
        <end position="39"/>
    </location>
</feature>
<dbReference type="AlphaFoldDB" id="A0ABD3QMV7"/>
<dbReference type="EMBL" id="JALLPJ020000131">
    <property type="protein sequence ID" value="KAL3801575.1"/>
    <property type="molecule type" value="Genomic_DNA"/>
</dbReference>
<sequence>MPKPIQTATAAEAQGKSPKTAPSGPQFARMPPSKPPAWTATEDEHLKQIVNTLYPPSSRDSNAPFNWYSIAYQKSQTQLPGRPWRTDREVSHLGSTAT</sequence>
<accession>A0ABD3QMV7</accession>
<protein>
    <recommendedName>
        <fullName evidence="4">Myb-like domain-containing protein</fullName>
    </recommendedName>
</protein>
<feature type="region of interest" description="Disordered" evidence="1">
    <location>
        <begin position="76"/>
        <end position="98"/>
    </location>
</feature>
<name>A0ABD3QMV7_9STRA</name>
<comment type="caution">
    <text evidence="2">The sequence shown here is derived from an EMBL/GenBank/DDBJ whole genome shotgun (WGS) entry which is preliminary data.</text>
</comment>
<proteinExistence type="predicted"/>
<evidence type="ECO:0000313" key="2">
    <source>
        <dbReference type="EMBL" id="KAL3801575.1"/>
    </source>
</evidence>
<dbReference type="Proteomes" id="UP001530400">
    <property type="component" value="Unassembled WGS sequence"/>
</dbReference>
<evidence type="ECO:0000256" key="1">
    <source>
        <dbReference type="SAM" id="MobiDB-lite"/>
    </source>
</evidence>